<feature type="non-terminal residue" evidence="1">
    <location>
        <position position="136"/>
    </location>
</feature>
<dbReference type="Proteomes" id="UP001064048">
    <property type="component" value="Chromosome 9"/>
</dbReference>
<keyword evidence="2" id="KW-1185">Reference proteome</keyword>
<organism evidence="1 2">
    <name type="scientific">Choristoneura fumiferana</name>
    <name type="common">Spruce budworm moth</name>
    <name type="synonym">Archips fumiferana</name>
    <dbReference type="NCBI Taxonomy" id="7141"/>
    <lineage>
        <taxon>Eukaryota</taxon>
        <taxon>Metazoa</taxon>
        <taxon>Ecdysozoa</taxon>
        <taxon>Arthropoda</taxon>
        <taxon>Hexapoda</taxon>
        <taxon>Insecta</taxon>
        <taxon>Pterygota</taxon>
        <taxon>Neoptera</taxon>
        <taxon>Endopterygota</taxon>
        <taxon>Lepidoptera</taxon>
        <taxon>Glossata</taxon>
        <taxon>Ditrysia</taxon>
        <taxon>Tortricoidea</taxon>
        <taxon>Tortricidae</taxon>
        <taxon>Tortricinae</taxon>
        <taxon>Choristoneura</taxon>
    </lineage>
</organism>
<dbReference type="EMBL" id="CM046109">
    <property type="protein sequence ID" value="KAI8442410.1"/>
    <property type="molecule type" value="Genomic_DNA"/>
</dbReference>
<reference evidence="1 2" key="1">
    <citation type="journal article" date="2022" name="Genome Biol. Evol.">
        <title>The Spruce Budworm Genome: Reconstructing the Evolutionary History of Antifreeze Proteins.</title>
        <authorList>
            <person name="Beliveau C."/>
            <person name="Gagne P."/>
            <person name="Picq S."/>
            <person name="Vernygora O."/>
            <person name="Keeling C.I."/>
            <person name="Pinkney K."/>
            <person name="Doucet D."/>
            <person name="Wen F."/>
            <person name="Johnston J.S."/>
            <person name="Maaroufi H."/>
            <person name="Boyle B."/>
            <person name="Laroche J."/>
            <person name="Dewar K."/>
            <person name="Juretic N."/>
            <person name="Blackburn G."/>
            <person name="Nisole A."/>
            <person name="Brunet B."/>
            <person name="Brandao M."/>
            <person name="Lumley L."/>
            <person name="Duan J."/>
            <person name="Quan G."/>
            <person name="Lucarotti C.J."/>
            <person name="Roe A.D."/>
            <person name="Sperling F.A.H."/>
            <person name="Levesque R.C."/>
            <person name="Cusson M."/>
        </authorList>
    </citation>
    <scope>NUCLEOTIDE SEQUENCE [LARGE SCALE GENOMIC DNA]</scope>
    <source>
        <strain evidence="1">Glfc:IPQL:Cfum</strain>
    </source>
</reference>
<gene>
    <name evidence="1" type="ORF">MSG28_005924</name>
</gene>
<evidence type="ECO:0000313" key="1">
    <source>
        <dbReference type="EMBL" id="KAI8442410.1"/>
    </source>
</evidence>
<protein>
    <submittedName>
        <fullName evidence="1">Uncharacterized protein</fullName>
    </submittedName>
</protein>
<evidence type="ECO:0000313" key="2">
    <source>
        <dbReference type="Proteomes" id="UP001064048"/>
    </source>
</evidence>
<name>A0ACC0L1B6_CHOFU</name>
<sequence>MAINHASKRTRCGIVWTASLVTDATVVRWRCRCRAPDEVNTSRVRTRSTLTLHNSIHGGPLVATASRDAVQTPSRPAPPAARAAPRARARSCSCLAAAARDRRMFHATRLLFHHNMDIQHIRALINIQFSFLWFSE</sequence>
<accession>A0ACC0L1B6</accession>
<comment type="caution">
    <text evidence="1">The sequence shown here is derived from an EMBL/GenBank/DDBJ whole genome shotgun (WGS) entry which is preliminary data.</text>
</comment>
<proteinExistence type="predicted"/>